<keyword evidence="4 7" id="KW-0812">Transmembrane</keyword>
<dbReference type="PROSITE" id="PS50850">
    <property type="entry name" value="MFS"/>
    <property type="match status" value="1"/>
</dbReference>
<dbReference type="SUPFAM" id="SSF103473">
    <property type="entry name" value="MFS general substrate transporter"/>
    <property type="match status" value="1"/>
</dbReference>
<dbReference type="PANTHER" id="PTHR23517:SF2">
    <property type="entry name" value="MULTIDRUG RESISTANCE PROTEIN MDTH"/>
    <property type="match status" value="1"/>
</dbReference>
<evidence type="ECO:0000256" key="1">
    <source>
        <dbReference type="ARBA" id="ARBA00004651"/>
    </source>
</evidence>
<dbReference type="Pfam" id="PF07690">
    <property type="entry name" value="MFS_1"/>
    <property type="match status" value="1"/>
</dbReference>
<feature type="transmembrane region" description="Helical" evidence="7">
    <location>
        <begin position="276"/>
        <end position="297"/>
    </location>
</feature>
<dbReference type="EMBL" id="FOUY01000001">
    <property type="protein sequence ID" value="SFM60756.1"/>
    <property type="molecule type" value="Genomic_DNA"/>
</dbReference>
<feature type="transmembrane region" description="Helical" evidence="7">
    <location>
        <begin position="77"/>
        <end position="95"/>
    </location>
</feature>
<reference evidence="9 10" key="1">
    <citation type="submission" date="2016-10" db="EMBL/GenBank/DDBJ databases">
        <authorList>
            <person name="de Groot N.N."/>
        </authorList>
    </citation>
    <scope>NUCLEOTIDE SEQUENCE [LARGE SCALE GENOMIC DNA]</scope>
    <source>
        <strain evidence="9 10">CGMCC 4.1877</strain>
    </source>
</reference>
<feature type="transmembrane region" description="Helical" evidence="7">
    <location>
        <begin position="135"/>
        <end position="157"/>
    </location>
</feature>
<evidence type="ECO:0000256" key="6">
    <source>
        <dbReference type="ARBA" id="ARBA00023136"/>
    </source>
</evidence>
<dbReference type="InterPro" id="IPR011701">
    <property type="entry name" value="MFS"/>
</dbReference>
<evidence type="ECO:0000256" key="5">
    <source>
        <dbReference type="ARBA" id="ARBA00022989"/>
    </source>
</evidence>
<gene>
    <name evidence="9" type="ORF">SAMN05216207_1001303</name>
</gene>
<evidence type="ECO:0000256" key="2">
    <source>
        <dbReference type="ARBA" id="ARBA00022448"/>
    </source>
</evidence>
<dbReference type="PANTHER" id="PTHR23517">
    <property type="entry name" value="RESISTANCE PROTEIN MDTM, PUTATIVE-RELATED-RELATED"/>
    <property type="match status" value="1"/>
</dbReference>
<feature type="transmembrane region" description="Helical" evidence="7">
    <location>
        <begin position="163"/>
        <end position="183"/>
    </location>
</feature>
<feature type="transmembrane region" description="Helical" evidence="7">
    <location>
        <begin position="235"/>
        <end position="255"/>
    </location>
</feature>
<dbReference type="GO" id="GO:0022857">
    <property type="term" value="F:transmembrane transporter activity"/>
    <property type="evidence" value="ECO:0007669"/>
    <property type="project" value="InterPro"/>
</dbReference>
<feature type="domain" description="Major facilitator superfamily (MFS) profile" evidence="8">
    <location>
        <begin position="1"/>
        <end position="407"/>
    </location>
</feature>
<accession>A0A1I4S8B7</accession>
<evidence type="ECO:0000313" key="10">
    <source>
        <dbReference type="Proteomes" id="UP000199614"/>
    </source>
</evidence>
<keyword evidence="6 7" id="KW-0472">Membrane</keyword>
<feature type="transmembrane region" description="Helical" evidence="7">
    <location>
        <begin position="208"/>
        <end position="229"/>
    </location>
</feature>
<feature type="transmembrane region" description="Helical" evidence="7">
    <location>
        <begin position="380"/>
        <end position="402"/>
    </location>
</feature>
<feature type="transmembrane region" description="Helical" evidence="7">
    <location>
        <begin position="40"/>
        <end position="56"/>
    </location>
</feature>
<feature type="transmembrane region" description="Helical" evidence="7">
    <location>
        <begin position="12"/>
        <end position="34"/>
    </location>
</feature>
<dbReference type="GO" id="GO:0005886">
    <property type="term" value="C:plasma membrane"/>
    <property type="evidence" value="ECO:0007669"/>
    <property type="project" value="UniProtKB-SubCell"/>
</dbReference>
<proteinExistence type="predicted"/>
<comment type="subcellular location">
    <subcellularLocation>
        <location evidence="1">Cell membrane</location>
        <topology evidence="1">Multi-pass membrane protein</topology>
    </subcellularLocation>
</comment>
<name>A0A1I4S8B7_PSUAM</name>
<keyword evidence="2" id="KW-0813">Transport</keyword>
<evidence type="ECO:0000259" key="8">
    <source>
        <dbReference type="PROSITE" id="PS50850"/>
    </source>
</evidence>
<dbReference type="InterPro" id="IPR020846">
    <property type="entry name" value="MFS_dom"/>
</dbReference>
<organism evidence="9 10">
    <name type="scientific">Pseudonocardia ammonioxydans</name>
    <dbReference type="NCBI Taxonomy" id="260086"/>
    <lineage>
        <taxon>Bacteria</taxon>
        <taxon>Bacillati</taxon>
        <taxon>Actinomycetota</taxon>
        <taxon>Actinomycetes</taxon>
        <taxon>Pseudonocardiales</taxon>
        <taxon>Pseudonocardiaceae</taxon>
        <taxon>Pseudonocardia</taxon>
    </lineage>
</organism>
<keyword evidence="5 7" id="KW-1133">Transmembrane helix</keyword>
<dbReference type="InterPro" id="IPR036259">
    <property type="entry name" value="MFS_trans_sf"/>
</dbReference>
<keyword evidence="10" id="KW-1185">Reference proteome</keyword>
<evidence type="ECO:0000313" key="9">
    <source>
        <dbReference type="EMBL" id="SFM60756.1"/>
    </source>
</evidence>
<dbReference type="AlphaFoldDB" id="A0A1I4S8B7"/>
<dbReference type="Proteomes" id="UP000199614">
    <property type="component" value="Unassembled WGS sequence"/>
</dbReference>
<evidence type="ECO:0000256" key="3">
    <source>
        <dbReference type="ARBA" id="ARBA00022475"/>
    </source>
</evidence>
<feature type="transmembrane region" description="Helical" evidence="7">
    <location>
        <begin position="309"/>
        <end position="337"/>
    </location>
</feature>
<keyword evidence="3" id="KW-1003">Cell membrane</keyword>
<sequence>MLRAFRGLTAPSRMLVVNQLGINLGFYLVLPFLAVHMADLGFAAATIGLVLALRVLSQQGLFLVGGSAADRLGCRPMILLGCALRIVAFGLFVVVDELPGLIAAAALTGLAGAFFNPAVRAYLMHEAGDRRAEVFSVFNVFGHVGTLTGPLLGAALLAVDFRLVAGVACAVFTVLTVAQLFALPGRPVIPQDRGVLGSWGEVAGNRRFLLFALGGAGYFALFNQLYLAFPVEAQRVSGVAGAVSAVFVISTLIGIAGQVRITEWCRARWTDGRSMAAGLALMGAGFVPIGLSAPFLATAPAGEWTPAGLLTVAPVLVGTAVFTVGQAMTNPFSLALLPRVGSEQLVGTYYGYFYLVSAVVVAITHTAVGDLLDRFPDGPGRWVPFAVLLAIGLAGAAVVGWMQRTGRLEPRPAHAP</sequence>
<protein>
    <submittedName>
        <fullName evidence="9">Major Facilitator Superfamily protein</fullName>
    </submittedName>
</protein>
<evidence type="ECO:0000256" key="7">
    <source>
        <dbReference type="SAM" id="Phobius"/>
    </source>
</evidence>
<evidence type="ECO:0000256" key="4">
    <source>
        <dbReference type="ARBA" id="ARBA00022692"/>
    </source>
</evidence>
<dbReference type="InterPro" id="IPR050171">
    <property type="entry name" value="MFS_Transporters"/>
</dbReference>
<feature type="transmembrane region" description="Helical" evidence="7">
    <location>
        <begin position="101"/>
        <end position="123"/>
    </location>
</feature>
<feature type="transmembrane region" description="Helical" evidence="7">
    <location>
        <begin position="349"/>
        <end position="368"/>
    </location>
</feature>
<dbReference type="Gene3D" id="1.20.1250.20">
    <property type="entry name" value="MFS general substrate transporter like domains"/>
    <property type="match status" value="1"/>
</dbReference>
<dbReference type="STRING" id="260086.SAMN05216207_1001303"/>